<dbReference type="OrthoDB" id="7362982at2"/>
<evidence type="ECO:0000256" key="1">
    <source>
        <dbReference type="SAM" id="SignalP"/>
    </source>
</evidence>
<gene>
    <name evidence="2" type="ORF">BXY53_1153</name>
</gene>
<proteinExistence type="predicted"/>
<dbReference type="InterPro" id="IPR036249">
    <property type="entry name" value="Thioredoxin-like_sf"/>
</dbReference>
<dbReference type="EMBL" id="QXDF01000001">
    <property type="protein sequence ID" value="RIA56058.1"/>
    <property type="molecule type" value="Genomic_DNA"/>
</dbReference>
<name>A0A397Q4T7_9HYPH</name>
<feature type="chain" id="PRO_5017197703" description="Thioredoxin-like protein" evidence="1">
    <location>
        <begin position="23"/>
        <end position="125"/>
    </location>
</feature>
<sequence length="125" mass="14048">MPKALFAVLSAALMLLPAGALAQSYELIMVEERGCPWCARWNKEIGPIYSKTAEAATAPLRRIELHAPRPDDLTFERPISFTPTFVLVGDGRELGRIEGYPGEDFFWMLLNKLLKQHTDFKGETP</sequence>
<dbReference type="Proteomes" id="UP000266273">
    <property type="component" value="Unassembled WGS sequence"/>
</dbReference>
<organism evidence="2 3">
    <name type="scientific">Dichotomicrobium thermohalophilum</name>
    <dbReference type="NCBI Taxonomy" id="933063"/>
    <lineage>
        <taxon>Bacteria</taxon>
        <taxon>Pseudomonadati</taxon>
        <taxon>Pseudomonadota</taxon>
        <taxon>Alphaproteobacteria</taxon>
        <taxon>Hyphomicrobiales</taxon>
        <taxon>Hyphomicrobiaceae</taxon>
        <taxon>Dichotomicrobium</taxon>
    </lineage>
</organism>
<protein>
    <recommendedName>
        <fullName evidence="4">Thioredoxin-like protein</fullName>
    </recommendedName>
</protein>
<keyword evidence="1" id="KW-0732">Signal</keyword>
<comment type="caution">
    <text evidence="2">The sequence shown here is derived from an EMBL/GenBank/DDBJ whole genome shotgun (WGS) entry which is preliminary data.</text>
</comment>
<evidence type="ECO:0000313" key="3">
    <source>
        <dbReference type="Proteomes" id="UP000266273"/>
    </source>
</evidence>
<reference evidence="2 3" key="1">
    <citation type="submission" date="2018-08" db="EMBL/GenBank/DDBJ databases">
        <title>Genomic Encyclopedia of Archaeal and Bacterial Type Strains, Phase II (KMG-II): from individual species to whole genera.</title>
        <authorList>
            <person name="Goeker M."/>
        </authorList>
    </citation>
    <scope>NUCLEOTIDE SEQUENCE [LARGE SCALE GENOMIC DNA]</scope>
    <source>
        <strain evidence="2 3">DSM 5002</strain>
    </source>
</reference>
<evidence type="ECO:0008006" key="4">
    <source>
        <dbReference type="Google" id="ProtNLM"/>
    </source>
</evidence>
<evidence type="ECO:0000313" key="2">
    <source>
        <dbReference type="EMBL" id="RIA56058.1"/>
    </source>
</evidence>
<accession>A0A397Q4T7</accession>
<dbReference type="AlphaFoldDB" id="A0A397Q4T7"/>
<feature type="signal peptide" evidence="1">
    <location>
        <begin position="1"/>
        <end position="22"/>
    </location>
</feature>
<dbReference type="Gene3D" id="3.40.30.10">
    <property type="entry name" value="Glutaredoxin"/>
    <property type="match status" value="1"/>
</dbReference>
<dbReference type="RefSeq" id="WP_119060888.1">
    <property type="nucleotide sequence ID" value="NZ_QXDF01000001.1"/>
</dbReference>
<keyword evidence="3" id="KW-1185">Reference proteome</keyword>
<dbReference type="SUPFAM" id="SSF52833">
    <property type="entry name" value="Thioredoxin-like"/>
    <property type="match status" value="1"/>
</dbReference>